<dbReference type="InterPro" id="IPR029442">
    <property type="entry name" value="GyrI-like"/>
</dbReference>
<feature type="domain" description="AraC effector-binding" evidence="1">
    <location>
        <begin position="7"/>
        <end position="159"/>
    </location>
</feature>
<dbReference type="Pfam" id="PF06445">
    <property type="entry name" value="GyrI-like"/>
    <property type="match status" value="1"/>
</dbReference>
<dbReference type="RefSeq" id="WP_241370476.1">
    <property type="nucleotide sequence ID" value="NZ_JAKZFC010000007.1"/>
</dbReference>
<reference evidence="2 3" key="1">
    <citation type="submission" date="2022-03" db="EMBL/GenBank/DDBJ databases">
        <authorList>
            <person name="Jo J.-H."/>
            <person name="Im W.-T."/>
        </authorList>
    </citation>
    <scope>NUCLEOTIDE SEQUENCE [LARGE SCALE GENOMIC DNA]</scope>
    <source>
        <strain evidence="2 3">MA9</strain>
    </source>
</reference>
<evidence type="ECO:0000313" key="3">
    <source>
        <dbReference type="Proteomes" id="UP001316087"/>
    </source>
</evidence>
<keyword evidence="3" id="KW-1185">Reference proteome</keyword>
<name>A0ABS9UGT5_9BACL</name>
<organism evidence="2 3">
    <name type="scientific">Solibacillus palustris</name>
    <dbReference type="NCBI Taxonomy" id="2908203"/>
    <lineage>
        <taxon>Bacteria</taxon>
        <taxon>Bacillati</taxon>
        <taxon>Bacillota</taxon>
        <taxon>Bacilli</taxon>
        <taxon>Bacillales</taxon>
        <taxon>Caryophanaceae</taxon>
        <taxon>Solibacillus</taxon>
    </lineage>
</organism>
<comment type="caution">
    <text evidence="2">The sequence shown here is derived from an EMBL/GenBank/DDBJ whole genome shotgun (WGS) entry which is preliminary data.</text>
</comment>
<dbReference type="EMBL" id="JAKZFC010000007">
    <property type="protein sequence ID" value="MCH7323304.1"/>
    <property type="molecule type" value="Genomic_DNA"/>
</dbReference>
<dbReference type="InterPro" id="IPR010499">
    <property type="entry name" value="AraC_E-bd"/>
</dbReference>
<evidence type="ECO:0000259" key="1">
    <source>
        <dbReference type="SMART" id="SM00871"/>
    </source>
</evidence>
<dbReference type="SMART" id="SM00871">
    <property type="entry name" value="AraC_E_bind"/>
    <property type="match status" value="1"/>
</dbReference>
<dbReference type="Gene3D" id="3.20.80.10">
    <property type="entry name" value="Regulatory factor, effector binding domain"/>
    <property type="match status" value="1"/>
</dbReference>
<accession>A0ABS9UGT5</accession>
<dbReference type="SUPFAM" id="SSF55136">
    <property type="entry name" value="Probable bacterial effector-binding domain"/>
    <property type="match status" value="1"/>
</dbReference>
<dbReference type="InterPro" id="IPR011256">
    <property type="entry name" value="Reg_factor_effector_dom_sf"/>
</dbReference>
<gene>
    <name evidence="2" type="ORF">LZ480_15620</name>
</gene>
<evidence type="ECO:0000313" key="2">
    <source>
        <dbReference type="EMBL" id="MCH7323304.1"/>
    </source>
</evidence>
<sequence>MSRDVNAQKSVKELGEVKLVGIRVVCAEEKYIEEIPKAAKILKERTNEIKNVLFSGQQVGAFIVEESSPEEDGYWVCVQVDEYKDIPEDMSTLTVPPHQYATILHNGPNYQIKSSYEELHQWIAIQGLKRSNKSWNLEFYLRDNQNPDNVRVELFDSIID</sequence>
<proteinExistence type="predicted"/>
<dbReference type="Proteomes" id="UP001316087">
    <property type="component" value="Unassembled WGS sequence"/>
</dbReference>
<protein>
    <submittedName>
        <fullName evidence="2">GyrI-like domain-containing protein</fullName>
    </submittedName>
</protein>